<dbReference type="PANTHER" id="PTHR36699:SF1">
    <property type="entry name" value="L,D-TRANSPEPTIDASE YAFK-RELATED"/>
    <property type="match status" value="1"/>
</dbReference>
<accession>B7WRF6</accession>
<evidence type="ECO:0000256" key="5">
    <source>
        <dbReference type="ARBA" id="ARBA00022984"/>
    </source>
</evidence>
<evidence type="ECO:0000256" key="3">
    <source>
        <dbReference type="ARBA" id="ARBA00022679"/>
    </source>
</evidence>
<dbReference type="GO" id="GO:0004180">
    <property type="term" value="F:carboxypeptidase activity"/>
    <property type="evidence" value="ECO:0007669"/>
    <property type="project" value="UniProtKB-ARBA"/>
</dbReference>
<dbReference type="RefSeq" id="WP_003054542.1">
    <property type="nucleotide sequence ID" value="NZ_AAUJ02000001.1"/>
</dbReference>
<sequence precursor="true">MSKDRLNFRRLIISIVSSLMFLGVYAQEFNPINSKKNHGKANFSAKKSFVTRSVKQRDDERRLLNIIAQVERKDLNGALISASELTNDVPNFHAAQLVYADLLRFKSGVSRVPFQDFAGVLSSVKSSASSAPLPKELHLQLAGLHDEIRRRVQGADSVPETGSIPSEFLMLDASVRQAIAIDASKSRLYLFANEDGRFRVVGNFYVSVGKLGLGKKEEGDQRTPQGLYFIGRQIPGMKLPEFYGLGALTMNYPNDWDRVVGRSGSGIWLHGTPPDQYARLPEASDGCVVLANPDLDFLMQTVERQTPVLIRSSLHWVPSKERPAQEKSVGPFLQVLDDWRQAWRSKDANRLASIYLADLPESEHRISSKMRLSAYFTGASDVSLQKLSVYAWNDEKGDIRIVNLRVRSTAFAEDLRLRLYWRMVGNRWRLFSEEVVGS</sequence>
<dbReference type="GO" id="GO:0009252">
    <property type="term" value="P:peptidoglycan biosynthetic process"/>
    <property type="evidence" value="ECO:0007669"/>
    <property type="project" value="UniProtKB-UniPathway"/>
</dbReference>
<evidence type="ECO:0000259" key="8">
    <source>
        <dbReference type="PROSITE" id="PS52029"/>
    </source>
</evidence>
<keyword evidence="4 7" id="KW-0133">Cell shape</keyword>
<evidence type="ECO:0000256" key="2">
    <source>
        <dbReference type="ARBA" id="ARBA00005992"/>
    </source>
</evidence>
<feature type="active site" description="Nucleophile" evidence="7">
    <location>
        <position position="287"/>
    </location>
</feature>
<dbReference type="CDD" id="cd16913">
    <property type="entry name" value="YkuD_like"/>
    <property type="match status" value="1"/>
</dbReference>
<keyword evidence="6 7" id="KW-0961">Cell wall biogenesis/degradation</keyword>
<dbReference type="SUPFAM" id="SSF141523">
    <property type="entry name" value="L,D-transpeptidase catalytic domain-like"/>
    <property type="match status" value="1"/>
</dbReference>
<dbReference type="InterPro" id="IPR005490">
    <property type="entry name" value="LD_TPept_cat_dom"/>
</dbReference>
<name>B7WRF6_COMTK</name>
<organism evidence="9 10">
    <name type="scientific">Comamonas testosteroni (strain DSM 14576 / KF-1)</name>
    <name type="common">Pseudomonas testosteroni</name>
    <dbReference type="NCBI Taxonomy" id="399795"/>
    <lineage>
        <taxon>Bacteria</taxon>
        <taxon>Pseudomonadati</taxon>
        <taxon>Pseudomonadota</taxon>
        <taxon>Betaproteobacteria</taxon>
        <taxon>Burkholderiales</taxon>
        <taxon>Comamonadaceae</taxon>
        <taxon>Comamonas</taxon>
    </lineage>
</organism>
<evidence type="ECO:0000313" key="10">
    <source>
        <dbReference type="Proteomes" id="UP000003039"/>
    </source>
</evidence>
<dbReference type="InterPro" id="IPR038063">
    <property type="entry name" value="Transpep_catalytic_dom"/>
</dbReference>
<comment type="pathway">
    <text evidence="1 7">Cell wall biogenesis; peptidoglycan biosynthesis.</text>
</comment>
<dbReference type="PANTHER" id="PTHR36699">
    <property type="entry name" value="LD-TRANSPEPTIDASE"/>
    <property type="match status" value="1"/>
</dbReference>
<evidence type="ECO:0000313" key="9">
    <source>
        <dbReference type="EMBL" id="EED67141.1"/>
    </source>
</evidence>
<comment type="similarity">
    <text evidence="2">Belongs to the YkuD family.</text>
</comment>
<dbReference type="Proteomes" id="UP000003039">
    <property type="component" value="Unassembled WGS sequence"/>
</dbReference>
<dbReference type="GO" id="GO:0071555">
    <property type="term" value="P:cell wall organization"/>
    <property type="evidence" value="ECO:0007669"/>
    <property type="project" value="UniProtKB-UniRule"/>
</dbReference>
<dbReference type="OrthoDB" id="9809748at2"/>
<feature type="active site" description="Proton donor/acceptor" evidence="7">
    <location>
        <position position="270"/>
    </location>
</feature>
<dbReference type="Pfam" id="PF03734">
    <property type="entry name" value="YkuD"/>
    <property type="match status" value="1"/>
</dbReference>
<keyword evidence="3" id="KW-0808">Transferase</keyword>
<dbReference type="eggNOG" id="COG3034">
    <property type="taxonomic scope" value="Bacteria"/>
</dbReference>
<proteinExistence type="inferred from homology"/>
<dbReference type="EMBL" id="AAUJ02000001">
    <property type="protein sequence ID" value="EED67141.1"/>
    <property type="molecule type" value="Genomic_DNA"/>
</dbReference>
<dbReference type="GO" id="GO:0016740">
    <property type="term" value="F:transferase activity"/>
    <property type="evidence" value="ECO:0007669"/>
    <property type="project" value="UniProtKB-KW"/>
</dbReference>
<dbReference type="AlphaFoldDB" id="B7WRF6"/>
<comment type="caution">
    <text evidence="9">The sequence shown here is derived from an EMBL/GenBank/DDBJ whole genome shotgun (WGS) entry which is preliminary data.</text>
</comment>
<evidence type="ECO:0000256" key="6">
    <source>
        <dbReference type="ARBA" id="ARBA00023316"/>
    </source>
</evidence>
<dbReference type="UniPathway" id="UPA00219"/>
<evidence type="ECO:0000256" key="1">
    <source>
        <dbReference type="ARBA" id="ARBA00004752"/>
    </source>
</evidence>
<keyword evidence="5 7" id="KW-0573">Peptidoglycan synthesis</keyword>
<protein>
    <submittedName>
        <fullName evidence="9">ErfK/YbiS/YcfS/YnhG family protein</fullName>
    </submittedName>
</protein>
<dbReference type="PROSITE" id="PS52029">
    <property type="entry name" value="LD_TPASE"/>
    <property type="match status" value="1"/>
</dbReference>
<reference evidence="9 10" key="1">
    <citation type="journal article" date="2004" name="Appl. Environ. Microbiol.">
        <title>Mineralization of individual congeners of linear alkylbenzenesulfonate by defined pairs of heterotrophic bacteria.</title>
        <authorList>
            <person name="Schleheck D."/>
            <person name="Knepper T.P."/>
            <person name="Fischer K."/>
            <person name="Cook A.M."/>
        </authorList>
    </citation>
    <scope>NUCLEOTIDE SEQUENCE [LARGE SCALE GENOMIC DNA]</scope>
    <source>
        <strain evidence="10">DSM 14576 / KF-1</strain>
    </source>
</reference>
<dbReference type="GO" id="GO:0008360">
    <property type="term" value="P:regulation of cell shape"/>
    <property type="evidence" value="ECO:0007669"/>
    <property type="project" value="UniProtKB-UniRule"/>
</dbReference>
<evidence type="ECO:0000256" key="4">
    <source>
        <dbReference type="ARBA" id="ARBA00022960"/>
    </source>
</evidence>
<evidence type="ECO:0000256" key="7">
    <source>
        <dbReference type="PROSITE-ProRule" id="PRU01373"/>
    </source>
</evidence>
<feature type="domain" description="L,D-TPase catalytic" evidence="8">
    <location>
        <begin position="177"/>
        <end position="311"/>
    </location>
</feature>
<gene>
    <name evidence="9" type="ORF">CtesDRAFT_PD2087</name>
</gene>
<dbReference type="Gene3D" id="2.40.440.10">
    <property type="entry name" value="L,D-transpeptidase catalytic domain-like"/>
    <property type="match status" value="1"/>
</dbReference>